<dbReference type="EMBL" id="AWSD01000166">
    <property type="protein sequence ID" value="ERH18484.1"/>
    <property type="molecule type" value="Genomic_DNA"/>
</dbReference>
<gene>
    <name evidence="2" type="ORF">HMPREF1549_01664</name>
</gene>
<evidence type="ECO:0000313" key="2">
    <source>
        <dbReference type="EMBL" id="ERH18484.1"/>
    </source>
</evidence>
<feature type="non-terminal residue" evidence="2">
    <location>
        <position position="53"/>
    </location>
</feature>
<evidence type="ECO:0000313" key="3">
    <source>
        <dbReference type="Proteomes" id="UP000016498"/>
    </source>
</evidence>
<feature type="region of interest" description="Disordered" evidence="1">
    <location>
        <begin position="1"/>
        <end position="22"/>
    </location>
</feature>
<proteinExistence type="predicted"/>
<comment type="caution">
    <text evidence="2">The sequence shown here is derived from an EMBL/GenBank/DDBJ whole genome shotgun (WGS) entry which is preliminary data.</text>
</comment>
<reference evidence="2 3" key="1">
    <citation type="submission" date="2013-06" db="EMBL/GenBank/DDBJ databases">
        <authorList>
            <person name="Weinstock G."/>
            <person name="Sodergren E."/>
            <person name="Lobos E.A."/>
            <person name="Fulton L."/>
            <person name="Fulton R."/>
            <person name="Courtney L."/>
            <person name="Fronick C."/>
            <person name="O'Laughlin M."/>
            <person name="Godfrey J."/>
            <person name="Wilson R.M."/>
            <person name="Miner T."/>
            <person name="Farmer C."/>
            <person name="Delehaunty K."/>
            <person name="Cordes M."/>
            <person name="Minx P."/>
            <person name="Tomlinson C."/>
            <person name="Chen J."/>
            <person name="Wollam A."/>
            <person name="Pepin K.H."/>
            <person name="Bhonagiri V."/>
            <person name="Zhang X."/>
            <person name="Warren W."/>
            <person name="Mitreva M."/>
            <person name="Mardis E.R."/>
            <person name="Wilson R.K."/>
        </authorList>
    </citation>
    <scope>NUCLEOTIDE SEQUENCE [LARGE SCALE GENOMIC DNA]</scope>
    <source>
        <strain evidence="2 3">F0510</strain>
    </source>
</reference>
<sequence>MQLPKELQRAGTRPTPRLDRRLNEVQLPKELQRVLRAGGEELADASMKCSSRR</sequence>
<dbReference type="AlphaFoldDB" id="U1Q8U3"/>
<name>U1Q8U3_9ACTO</name>
<dbReference type="Proteomes" id="UP000016498">
    <property type="component" value="Unassembled WGS sequence"/>
</dbReference>
<organism evidence="2 3">
    <name type="scientific">Actinomyces johnsonii F0510</name>
    <dbReference type="NCBI Taxonomy" id="1227262"/>
    <lineage>
        <taxon>Bacteria</taxon>
        <taxon>Bacillati</taxon>
        <taxon>Actinomycetota</taxon>
        <taxon>Actinomycetes</taxon>
        <taxon>Actinomycetales</taxon>
        <taxon>Actinomycetaceae</taxon>
        <taxon>Actinomyces</taxon>
    </lineage>
</organism>
<accession>U1Q8U3</accession>
<protein>
    <submittedName>
        <fullName evidence="2">Uncharacterized protein</fullName>
    </submittedName>
</protein>
<dbReference type="HOGENOM" id="CLU_3072960_0_0_11"/>
<evidence type="ECO:0000256" key="1">
    <source>
        <dbReference type="SAM" id="MobiDB-lite"/>
    </source>
</evidence>